<protein>
    <recommendedName>
        <fullName evidence="4">Thiol:disulfide interchange protein DsbD N-terminal domain-containing protein</fullName>
    </recommendedName>
</protein>
<dbReference type="STRING" id="52.CMC5_028200"/>
<evidence type="ECO:0000313" key="2">
    <source>
        <dbReference type="EMBL" id="AKT38672.1"/>
    </source>
</evidence>
<name>A0A0K1EDB2_CHOCO</name>
<reference evidence="2 3" key="1">
    <citation type="submission" date="2015-07" db="EMBL/GenBank/DDBJ databases">
        <title>Genome analysis of myxobacterium Chondromyces crocatus Cm c5 reveals a high potential for natural compound synthesis and the genetic basis for the loss of fruiting body formation.</title>
        <authorList>
            <person name="Zaburannyi N."/>
            <person name="Bunk B."/>
            <person name="Maier J."/>
            <person name="Overmann J."/>
            <person name="Mueller R."/>
        </authorList>
    </citation>
    <scope>NUCLEOTIDE SEQUENCE [LARGE SCALE GENOMIC DNA]</scope>
    <source>
        <strain evidence="2 3">Cm c5</strain>
    </source>
</reference>
<gene>
    <name evidence="2" type="ORF">CMC5_028200</name>
</gene>
<accession>A0A0K1EDB2</accession>
<evidence type="ECO:0008006" key="4">
    <source>
        <dbReference type="Google" id="ProtNLM"/>
    </source>
</evidence>
<keyword evidence="3" id="KW-1185">Reference proteome</keyword>
<feature type="chain" id="PRO_5005459239" description="Thiol:disulfide interchange protein DsbD N-terminal domain-containing protein" evidence="1">
    <location>
        <begin position="22"/>
        <end position="139"/>
    </location>
</feature>
<keyword evidence="1" id="KW-0732">Signal</keyword>
<sequence>MKKIFTIAALVAATVSGTALAASEYEFKVTPPAAAKANSKAEATVSVTATGAWKINQEYPAKLVLDETSGLTFEKAKLTKDDKGSVKIDDHAVEFKIAVTPSAAGAKEIKGKVKFGVCDAAKTQCLSKEEAVSIKLDVK</sequence>
<evidence type="ECO:0000313" key="3">
    <source>
        <dbReference type="Proteomes" id="UP000067626"/>
    </source>
</evidence>
<dbReference type="AlphaFoldDB" id="A0A0K1EDB2"/>
<dbReference type="EMBL" id="CP012159">
    <property type="protein sequence ID" value="AKT38672.1"/>
    <property type="molecule type" value="Genomic_DNA"/>
</dbReference>
<evidence type="ECO:0000256" key="1">
    <source>
        <dbReference type="SAM" id="SignalP"/>
    </source>
</evidence>
<feature type="signal peptide" evidence="1">
    <location>
        <begin position="1"/>
        <end position="21"/>
    </location>
</feature>
<dbReference type="Proteomes" id="UP000067626">
    <property type="component" value="Chromosome"/>
</dbReference>
<organism evidence="2 3">
    <name type="scientific">Chondromyces crocatus</name>
    <dbReference type="NCBI Taxonomy" id="52"/>
    <lineage>
        <taxon>Bacteria</taxon>
        <taxon>Pseudomonadati</taxon>
        <taxon>Myxococcota</taxon>
        <taxon>Polyangia</taxon>
        <taxon>Polyangiales</taxon>
        <taxon>Polyangiaceae</taxon>
        <taxon>Chondromyces</taxon>
    </lineage>
</organism>
<proteinExistence type="predicted"/>
<dbReference type="OrthoDB" id="5517573at2"/>
<dbReference type="KEGG" id="ccro:CMC5_028200"/>
<dbReference type="RefSeq" id="WP_050430873.1">
    <property type="nucleotide sequence ID" value="NZ_CP012159.1"/>
</dbReference>